<evidence type="ECO:0000313" key="2">
    <source>
        <dbReference type="EMBL" id="CAL1584033.1"/>
    </source>
</evidence>
<dbReference type="AlphaFoldDB" id="A0AAV2K6F7"/>
<reference evidence="2 3" key="1">
    <citation type="submission" date="2024-04" db="EMBL/GenBank/DDBJ databases">
        <authorList>
            <person name="Waldvogel A.-M."/>
            <person name="Schoenle A."/>
        </authorList>
    </citation>
    <scope>NUCLEOTIDE SEQUENCE [LARGE SCALE GENOMIC DNA]</scope>
</reference>
<feature type="chain" id="PRO_5043943112" description="Secreted protein" evidence="1">
    <location>
        <begin position="23"/>
        <end position="85"/>
    </location>
</feature>
<evidence type="ECO:0008006" key="4">
    <source>
        <dbReference type="Google" id="ProtNLM"/>
    </source>
</evidence>
<keyword evidence="1" id="KW-0732">Signal</keyword>
<sequence>MGSSCVLELSFIILHVCPLADGRVDGGLTGLNTLVLPTKSSHVRASVFISSSSSSPAGPSPQLSVTLLPAPPLIQFVCADLEISF</sequence>
<evidence type="ECO:0000313" key="3">
    <source>
        <dbReference type="Proteomes" id="UP001497482"/>
    </source>
</evidence>
<accession>A0AAV2K6F7</accession>
<evidence type="ECO:0000256" key="1">
    <source>
        <dbReference type="SAM" id="SignalP"/>
    </source>
</evidence>
<keyword evidence="3" id="KW-1185">Reference proteome</keyword>
<gene>
    <name evidence="2" type="ORF">KC01_LOCUS14427</name>
</gene>
<name>A0AAV2K6F7_KNICA</name>
<dbReference type="EMBL" id="OZ035838">
    <property type="protein sequence ID" value="CAL1584033.1"/>
    <property type="molecule type" value="Genomic_DNA"/>
</dbReference>
<protein>
    <recommendedName>
        <fullName evidence="4">Secreted protein</fullName>
    </recommendedName>
</protein>
<dbReference type="Proteomes" id="UP001497482">
    <property type="component" value="Chromosome 16"/>
</dbReference>
<organism evidence="2 3">
    <name type="scientific">Knipowitschia caucasica</name>
    <name type="common">Caucasian dwarf goby</name>
    <name type="synonym">Pomatoschistus caucasicus</name>
    <dbReference type="NCBI Taxonomy" id="637954"/>
    <lineage>
        <taxon>Eukaryota</taxon>
        <taxon>Metazoa</taxon>
        <taxon>Chordata</taxon>
        <taxon>Craniata</taxon>
        <taxon>Vertebrata</taxon>
        <taxon>Euteleostomi</taxon>
        <taxon>Actinopterygii</taxon>
        <taxon>Neopterygii</taxon>
        <taxon>Teleostei</taxon>
        <taxon>Neoteleostei</taxon>
        <taxon>Acanthomorphata</taxon>
        <taxon>Gobiaria</taxon>
        <taxon>Gobiiformes</taxon>
        <taxon>Gobioidei</taxon>
        <taxon>Gobiidae</taxon>
        <taxon>Gobiinae</taxon>
        <taxon>Knipowitschia</taxon>
    </lineage>
</organism>
<feature type="signal peptide" evidence="1">
    <location>
        <begin position="1"/>
        <end position="22"/>
    </location>
</feature>
<proteinExistence type="predicted"/>